<accession>A0A2V1E9B5</accession>
<evidence type="ECO:0000256" key="1">
    <source>
        <dbReference type="SAM" id="MobiDB-lite"/>
    </source>
</evidence>
<evidence type="ECO:0008006" key="5">
    <source>
        <dbReference type="Google" id="ProtNLM"/>
    </source>
</evidence>
<dbReference type="OrthoDB" id="5429002at2759"/>
<organism evidence="3 4">
    <name type="scientific">Periconia macrospinosa</name>
    <dbReference type="NCBI Taxonomy" id="97972"/>
    <lineage>
        <taxon>Eukaryota</taxon>
        <taxon>Fungi</taxon>
        <taxon>Dikarya</taxon>
        <taxon>Ascomycota</taxon>
        <taxon>Pezizomycotina</taxon>
        <taxon>Dothideomycetes</taxon>
        <taxon>Pleosporomycetidae</taxon>
        <taxon>Pleosporales</taxon>
        <taxon>Massarineae</taxon>
        <taxon>Periconiaceae</taxon>
        <taxon>Periconia</taxon>
    </lineage>
</organism>
<feature type="compositionally biased region" description="Low complexity" evidence="1">
    <location>
        <begin position="112"/>
        <end position="122"/>
    </location>
</feature>
<keyword evidence="2" id="KW-0732">Signal</keyword>
<keyword evidence="4" id="KW-1185">Reference proteome</keyword>
<dbReference type="EMBL" id="KZ805305">
    <property type="protein sequence ID" value="PVI07113.1"/>
    <property type="molecule type" value="Genomic_DNA"/>
</dbReference>
<evidence type="ECO:0000313" key="3">
    <source>
        <dbReference type="EMBL" id="PVI07113.1"/>
    </source>
</evidence>
<feature type="region of interest" description="Disordered" evidence="1">
    <location>
        <begin position="112"/>
        <end position="160"/>
    </location>
</feature>
<reference evidence="3 4" key="1">
    <citation type="journal article" date="2018" name="Sci. Rep.">
        <title>Comparative genomics provides insights into the lifestyle and reveals functional heterogeneity of dark septate endophytic fungi.</title>
        <authorList>
            <person name="Knapp D.G."/>
            <person name="Nemeth J.B."/>
            <person name="Barry K."/>
            <person name="Hainaut M."/>
            <person name="Henrissat B."/>
            <person name="Johnson J."/>
            <person name="Kuo A."/>
            <person name="Lim J.H.P."/>
            <person name="Lipzen A."/>
            <person name="Nolan M."/>
            <person name="Ohm R.A."/>
            <person name="Tamas L."/>
            <person name="Grigoriev I.V."/>
            <person name="Spatafora J.W."/>
            <person name="Nagy L.G."/>
            <person name="Kovacs G.M."/>
        </authorList>
    </citation>
    <scope>NUCLEOTIDE SEQUENCE [LARGE SCALE GENOMIC DNA]</scope>
    <source>
        <strain evidence="3 4">DSE2036</strain>
    </source>
</reference>
<feature type="compositionally biased region" description="Low complexity" evidence="1">
    <location>
        <begin position="130"/>
        <end position="160"/>
    </location>
</feature>
<feature type="chain" id="PRO_5015998812" description="GPI anchored protein" evidence="2">
    <location>
        <begin position="17"/>
        <end position="180"/>
    </location>
</feature>
<dbReference type="Proteomes" id="UP000244855">
    <property type="component" value="Unassembled WGS sequence"/>
</dbReference>
<evidence type="ECO:0000313" key="4">
    <source>
        <dbReference type="Proteomes" id="UP000244855"/>
    </source>
</evidence>
<protein>
    <recommendedName>
        <fullName evidence="5">GPI anchored protein</fullName>
    </recommendedName>
</protein>
<dbReference type="AlphaFoldDB" id="A0A2V1E9B5"/>
<evidence type="ECO:0000256" key="2">
    <source>
        <dbReference type="SAM" id="SignalP"/>
    </source>
</evidence>
<gene>
    <name evidence="3" type="ORF">DM02DRAFT_649055</name>
</gene>
<feature type="signal peptide" evidence="2">
    <location>
        <begin position="1"/>
        <end position="16"/>
    </location>
</feature>
<name>A0A2V1E9B5_9PLEO</name>
<sequence>MRSYVFVSAFAAAVAAQASSNSDAYPQTSYLQQTNSLGVVTGMPAAASSQPNQPAAASSQPPLVTSLPPYITIPAVGNSGIHTITQGIPGTNQTATFTVSAANSTTAVIGAPASASGSDASGSGSGSGSATGSRSGSNPSGSGSGSNQSGSPTGSSGAAAPTMKVAGSLIGAGAFVAAFL</sequence>
<proteinExistence type="predicted"/>